<organism evidence="6 7">
    <name type="scientific">Chaetoceros tenuissimus</name>
    <dbReference type="NCBI Taxonomy" id="426638"/>
    <lineage>
        <taxon>Eukaryota</taxon>
        <taxon>Sar</taxon>
        <taxon>Stramenopiles</taxon>
        <taxon>Ochrophyta</taxon>
        <taxon>Bacillariophyta</taxon>
        <taxon>Coscinodiscophyceae</taxon>
        <taxon>Chaetocerotophycidae</taxon>
        <taxon>Chaetocerotales</taxon>
        <taxon>Chaetocerotaceae</taxon>
        <taxon>Chaetoceros</taxon>
    </lineage>
</organism>
<keyword evidence="3" id="KW-0539">Nucleus</keyword>
<comment type="subcellular location">
    <subcellularLocation>
        <location evidence="1">Nucleus</location>
    </subcellularLocation>
</comment>
<dbReference type="InterPro" id="IPR036388">
    <property type="entry name" value="WH-like_DNA-bd_sf"/>
</dbReference>
<reference evidence="6 7" key="1">
    <citation type="journal article" date="2021" name="Sci. Rep.">
        <title>The genome of the diatom Chaetoceros tenuissimus carries an ancient integrated fragment of an extant virus.</title>
        <authorList>
            <person name="Hongo Y."/>
            <person name="Kimura K."/>
            <person name="Takaki Y."/>
            <person name="Yoshida Y."/>
            <person name="Baba S."/>
            <person name="Kobayashi G."/>
            <person name="Nagasaki K."/>
            <person name="Hano T."/>
            <person name="Tomaru Y."/>
        </authorList>
    </citation>
    <scope>NUCLEOTIDE SEQUENCE [LARGE SCALE GENOMIC DNA]</scope>
    <source>
        <strain evidence="6 7">NIES-3715</strain>
    </source>
</reference>
<dbReference type="SUPFAM" id="SSF46785">
    <property type="entry name" value="Winged helix' DNA-binding domain"/>
    <property type="match status" value="1"/>
</dbReference>
<dbReference type="GO" id="GO:0043565">
    <property type="term" value="F:sequence-specific DNA binding"/>
    <property type="evidence" value="ECO:0007669"/>
    <property type="project" value="InterPro"/>
</dbReference>
<dbReference type="Gene3D" id="1.10.10.10">
    <property type="entry name" value="Winged helix-like DNA-binding domain superfamily/Winged helix DNA-binding domain"/>
    <property type="match status" value="1"/>
</dbReference>
<dbReference type="GO" id="GO:0003700">
    <property type="term" value="F:DNA-binding transcription factor activity"/>
    <property type="evidence" value="ECO:0007669"/>
    <property type="project" value="InterPro"/>
</dbReference>
<dbReference type="InterPro" id="IPR036390">
    <property type="entry name" value="WH_DNA-bd_sf"/>
</dbReference>
<evidence type="ECO:0000256" key="4">
    <source>
        <dbReference type="RuleBase" id="RU004020"/>
    </source>
</evidence>
<gene>
    <name evidence="6" type="ORF">CTEN210_14801</name>
</gene>
<evidence type="ECO:0000256" key="2">
    <source>
        <dbReference type="ARBA" id="ARBA00023125"/>
    </source>
</evidence>
<dbReference type="PRINTS" id="PR00056">
    <property type="entry name" value="HSFDOMAIN"/>
</dbReference>
<feature type="domain" description="HSF-type DNA-binding" evidence="5">
    <location>
        <begin position="3"/>
        <end position="99"/>
    </location>
</feature>
<dbReference type="Pfam" id="PF00447">
    <property type="entry name" value="HSF_DNA-bind"/>
    <property type="match status" value="1"/>
</dbReference>
<name>A0AAD3HCA1_9STRA</name>
<dbReference type="GO" id="GO:0005634">
    <property type="term" value="C:nucleus"/>
    <property type="evidence" value="ECO:0007669"/>
    <property type="project" value="UniProtKB-SubCell"/>
</dbReference>
<dbReference type="EMBL" id="BLLK01000062">
    <property type="protein sequence ID" value="GFH58325.1"/>
    <property type="molecule type" value="Genomic_DNA"/>
</dbReference>
<accession>A0AAD3HCA1</accession>
<protein>
    <recommendedName>
        <fullName evidence="5">HSF-type DNA-binding domain-containing protein</fullName>
    </recommendedName>
</protein>
<keyword evidence="2" id="KW-0238">DNA-binding</keyword>
<keyword evidence="7" id="KW-1185">Reference proteome</keyword>
<dbReference type="Proteomes" id="UP001054902">
    <property type="component" value="Unassembled WGS sequence"/>
</dbReference>
<proteinExistence type="inferred from homology"/>
<evidence type="ECO:0000256" key="1">
    <source>
        <dbReference type="ARBA" id="ARBA00004123"/>
    </source>
</evidence>
<evidence type="ECO:0000259" key="5">
    <source>
        <dbReference type="SMART" id="SM00415"/>
    </source>
</evidence>
<dbReference type="AlphaFoldDB" id="A0AAD3HCA1"/>
<dbReference type="SMART" id="SM00415">
    <property type="entry name" value="HSF"/>
    <property type="match status" value="1"/>
</dbReference>
<dbReference type="PANTHER" id="PTHR10015:SF206">
    <property type="entry name" value="HSF-TYPE DNA-BINDING DOMAIN-CONTAINING PROTEIN"/>
    <property type="match status" value="1"/>
</dbReference>
<sequence length="282" mass="33505">MIERRKFPQKLHKLLDDNFYSDIISWQPHGRSFRVHKKKEFERVVMPRLFQQSKIASFHRQLNHYGFKRQILEGPDKGGYYHQSFLRGYFQLSLSVHRVVSSGPKQTENNSRKVEPYFYSMKPLPLVKEDSGHHMSNSNCDYQYGGMSKNYNESPCSINSGSPHHINMQEAYPKSLDVPSLLEETCFSQSNYRHASPKSHMYPPEKSSYFHQNENYESFSHQDRHSYDSKDLLDIEPIEVDYNSPQLFVKYDDCKLLEEAQRHKLYFPAEWDIHFSEIRETF</sequence>
<comment type="caution">
    <text evidence="6">The sequence shown here is derived from an EMBL/GenBank/DDBJ whole genome shotgun (WGS) entry which is preliminary data.</text>
</comment>
<dbReference type="InterPro" id="IPR000232">
    <property type="entry name" value="HSF_DNA-bd"/>
</dbReference>
<dbReference type="PANTHER" id="PTHR10015">
    <property type="entry name" value="HEAT SHOCK TRANSCRIPTION FACTOR"/>
    <property type="match status" value="1"/>
</dbReference>
<evidence type="ECO:0000313" key="7">
    <source>
        <dbReference type="Proteomes" id="UP001054902"/>
    </source>
</evidence>
<evidence type="ECO:0000256" key="3">
    <source>
        <dbReference type="ARBA" id="ARBA00023242"/>
    </source>
</evidence>
<comment type="similarity">
    <text evidence="4">Belongs to the HSF family.</text>
</comment>
<evidence type="ECO:0000313" key="6">
    <source>
        <dbReference type="EMBL" id="GFH58325.1"/>
    </source>
</evidence>
<dbReference type="FunFam" id="1.10.10.10:FF:000479">
    <property type="entry name" value="Predicted protein"/>
    <property type="match status" value="1"/>
</dbReference>